<dbReference type="InterPro" id="IPR000644">
    <property type="entry name" value="CBS_dom"/>
</dbReference>
<dbReference type="InterPro" id="IPR046342">
    <property type="entry name" value="CBS_dom_sf"/>
</dbReference>
<dbReference type="PROSITE" id="PS51371">
    <property type="entry name" value="CBS"/>
    <property type="match status" value="1"/>
</dbReference>
<dbReference type="RefSeq" id="WP_124027978.1">
    <property type="nucleotide sequence ID" value="NZ_JBHRSN010000006.1"/>
</dbReference>
<keyword evidence="4" id="KW-1185">Reference proteome</keyword>
<dbReference type="Pfam" id="PF00571">
    <property type="entry name" value="CBS"/>
    <property type="match status" value="1"/>
</dbReference>
<evidence type="ECO:0000313" key="4">
    <source>
        <dbReference type="Proteomes" id="UP000275281"/>
    </source>
</evidence>
<feature type="domain" description="CBS" evidence="2">
    <location>
        <begin position="37"/>
        <end position="96"/>
    </location>
</feature>
<reference evidence="3 4" key="1">
    <citation type="submission" date="2018-11" db="EMBL/GenBank/DDBJ databases">
        <authorList>
            <person name="Ye M.-Q."/>
            <person name="Du Z.-J."/>
        </authorList>
    </citation>
    <scope>NUCLEOTIDE SEQUENCE [LARGE SCALE GENOMIC DNA]</scope>
    <source>
        <strain evidence="3 4">U0105</strain>
    </source>
</reference>
<organism evidence="3 4">
    <name type="scientific">Alteromonas sediminis</name>
    <dbReference type="NCBI Taxonomy" id="2259342"/>
    <lineage>
        <taxon>Bacteria</taxon>
        <taxon>Pseudomonadati</taxon>
        <taxon>Pseudomonadota</taxon>
        <taxon>Gammaproteobacteria</taxon>
        <taxon>Alteromonadales</taxon>
        <taxon>Alteromonadaceae</taxon>
        <taxon>Alteromonas/Salinimonas group</taxon>
        <taxon>Alteromonas</taxon>
    </lineage>
</organism>
<dbReference type="AlphaFoldDB" id="A0A3N5YMI7"/>
<evidence type="ECO:0000313" key="3">
    <source>
        <dbReference type="EMBL" id="RPJ66621.1"/>
    </source>
</evidence>
<comment type="caution">
    <text evidence="3">The sequence shown here is derived from an EMBL/GenBank/DDBJ whole genome shotgun (WGS) entry which is preliminary data.</text>
</comment>
<proteinExistence type="predicted"/>
<sequence length="185" mass="20638">MKELKLNQIGDIRAFVTPSEFSELTLKSSALLFFTDFSKVRPLIIESGVSALETIHLMKKAHVKLKLVVDENEQLVGIVSADDLIERKFVQKLGDGTKRHELSISDFMTPREKLTVLEFSDVEKANIGAVIGTLRNSGKQHCLVIDSDKKVIRGLFSVSDISRKLKVDIDILDQPSFAKLANSLE</sequence>
<keyword evidence="1" id="KW-0129">CBS domain</keyword>
<dbReference type="OrthoDB" id="5295117at2"/>
<dbReference type="Proteomes" id="UP000275281">
    <property type="component" value="Unassembled WGS sequence"/>
</dbReference>
<name>A0A3N5YMI7_9ALTE</name>
<dbReference type="SUPFAM" id="SSF54631">
    <property type="entry name" value="CBS-domain pair"/>
    <property type="match status" value="1"/>
</dbReference>
<gene>
    <name evidence="3" type="ORF">DRW07_11100</name>
</gene>
<dbReference type="Gene3D" id="3.10.580.10">
    <property type="entry name" value="CBS-domain"/>
    <property type="match status" value="1"/>
</dbReference>
<evidence type="ECO:0000259" key="2">
    <source>
        <dbReference type="PROSITE" id="PS51371"/>
    </source>
</evidence>
<accession>A0A3N5YMI7</accession>
<protein>
    <submittedName>
        <fullName evidence="3">CBS domain-containing protein</fullName>
    </submittedName>
</protein>
<dbReference type="EMBL" id="RPOK01000003">
    <property type="protein sequence ID" value="RPJ66621.1"/>
    <property type="molecule type" value="Genomic_DNA"/>
</dbReference>
<evidence type="ECO:0000256" key="1">
    <source>
        <dbReference type="PROSITE-ProRule" id="PRU00703"/>
    </source>
</evidence>